<feature type="compositionally biased region" description="Polar residues" evidence="4">
    <location>
        <begin position="636"/>
        <end position="645"/>
    </location>
</feature>
<gene>
    <name evidence="5" type="ORF">CcCBS67573_g00458</name>
</gene>
<evidence type="ECO:0000256" key="1">
    <source>
        <dbReference type="ARBA" id="ARBA00004245"/>
    </source>
</evidence>
<dbReference type="Gene3D" id="3.80.10.10">
    <property type="entry name" value="Ribonuclease Inhibitor"/>
    <property type="match status" value="1"/>
</dbReference>
<name>A0A507FRQ1_9FUNG</name>
<reference evidence="5 6" key="1">
    <citation type="journal article" date="2019" name="Sci. Rep.">
        <title>Comparative genomics of chytrid fungi reveal insights into the obligate biotrophic and pathogenic lifestyle of Synchytrium endobioticum.</title>
        <authorList>
            <person name="van de Vossenberg B.T.L.H."/>
            <person name="Warris S."/>
            <person name="Nguyen H.D.T."/>
            <person name="van Gent-Pelzer M.P.E."/>
            <person name="Joly D.L."/>
            <person name="van de Geest H.C."/>
            <person name="Bonants P.J.M."/>
            <person name="Smith D.S."/>
            <person name="Levesque C.A."/>
            <person name="van der Lee T.A.J."/>
        </authorList>
    </citation>
    <scope>NUCLEOTIDE SEQUENCE [LARGE SCALE GENOMIC DNA]</scope>
    <source>
        <strain evidence="5 6">CBS 675.73</strain>
    </source>
</reference>
<dbReference type="GO" id="GO:0051694">
    <property type="term" value="P:pointed-end actin filament capping"/>
    <property type="evidence" value="ECO:0007669"/>
    <property type="project" value="InterPro"/>
</dbReference>
<sequence>MAFLQLNAQRPRGTFDLTLQAACLSLTHCHALEDMGADHAIPFNAIKSICSIPADGNTGALVLLHVDPPLNHLGSRTSFVTLSPAHRSTARITITQGSGEKFYDGPTHLVLRECLQDAIGLHVVSPTAAFRNTRALSITAKCNGIAGAIYPIPNALLFLPISAAVDPAITKLSNIDAVSFTSGHSNPCRVAMKMYTRYSDDIYKEIHPQQYPALLSYFETHHIRVLERIDEADPEYLALRTPINCVWNGKSAGLHLTGDMMVVLPSEKSDTKYVHATKIEAVSFAMWRNTISMRVYREFAEDLFAEIHPKEYVGLVEFARKNRVNVLNHVNVMDPDFLVACGTLTDVDVEDSDEVLTTIETYTVEVNDVDTNIKRMNEYDPSAPIESVVMEESFIQTDSDGHIVQTVVTISEITSSLPEGAIEEPATFYTVAEPPEILAAKEVVTTVTIAEVQNEEASEAASVTKNAPEVVESPNQEFVPPVTERGSTAVQNPSVVLDSQMEENKDHTKDHSKNKTEEQMTEGTKWDDEQVDAQNDQPVPSNVVDSSRSVLMEVPESSSPSNLDESEEKGIDAIETPAIVSSTQLETGHTLVEASSPKHSVDLRIRPKTVAAMPLSEKRSSRILSWIFGDKAQPELPTQSSSFKPISSKDEQPSPEYGVLSSAASATASRRPSLASGWKLFKRASTSNHSPGYTKSKQSPEEVSQLIQDIIDNNPAVVEVNLKDCLFLTQAQALMLAAGVSQNTVLKSLNLNNCRLNATFGIKMGEALQNNDTLESLSLERNSIGPLGIKAIATGLANNKSLVHLHLANQNLAAGFESEQALAKAISANNQITTFTANIRDHSSRGVIDRALARNSTRS</sequence>
<evidence type="ECO:0000313" key="6">
    <source>
        <dbReference type="Proteomes" id="UP000320333"/>
    </source>
</evidence>
<protein>
    <submittedName>
        <fullName evidence="5">Uncharacterized protein</fullName>
    </submittedName>
</protein>
<dbReference type="GO" id="GO:0007015">
    <property type="term" value="P:actin filament organization"/>
    <property type="evidence" value="ECO:0007669"/>
    <property type="project" value="TreeGrafter"/>
</dbReference>
<dbReference type="SUPFAM" id="SSF52047">
    <property type="entry name" value="RNI-like"/>
    <property type="match status" value="1"/>
</dbReference>
<dbReference type="GO" id="GO:0005523">
    <property type="term" value="F:tropomyosin binding"/>
    <property type="evidence" value="ECO:0007669"/>
    <property type="project" value="InterPro"/>
</dbReference>
<organism evidence="5 6">
    <name type="scientific">Chytriomyces confervae</name>
    <dbReference type="NCBI Taxonomy" id="246404"/>
    <lineage>
        <taxon>Eukaryota</taxon>
        <taxon>Fungi</taxon>
        <taxon>Fungi incertae sedis</taxon>
        <taxon>Chytridiomycota</taxon>
        <taxon>Chytridiomycota incertae sedis</taxon>
        <taxon>Chytridiomycetes</taxon>
        <taxon>Chytridiales</taxon>
        <taxon>Chytriomycetaceae</taxon>
        <taxon>Chytriomyces</taxon>
    </lineage>
</organism>
<keyword evidence="3" id="KW-0206">Cytoskeleton</keyword>
<evidence type="ECO:0000256" key="3">
    <source>
        <dbReference type="ARBA" id="ARBA00023212"/>
    </source>
</evidence>
<dbReference type="OrthoDB" id="333024at2759"/>
<accession>A0A507FRQ1</accession>
<feature type="compositionally biased region" description="Polar residues" evidence="4">
    <location>
        <begin position="532"/>
        <end position="545"/>
    </location>
</feature>
<dbReference type="PANTHER" id="PTHR10901">
    <property type="entry name" value="TROPOMODULIN"/>
    <property type="match status" value="1"/>
</dbReference>
<dbReference type="InterPro" id="IPR032675">
    <property type="entry name" value="LRR_dom_sf"/>
</dbReference>
<dbReference type="AlphaFoldDB" id="A0A507FRQ1"/>
<comment type="caution">
    <text evidence="5">The sequence shown here is derived from an EMBL/GenBank/DDBJ whole genome shotgun (WGS) entry which is preliminary data.</text>
</comment>
<dbReference type="SMART" id="SM00368">
    <property type="entry name" value="LRR_RI"/>
    <property type="match status" value="2"/>
</dbReference>
<dbReference type="GO" id="GO:0005856">
    <property type="term" value="C:cytoskeleton"/>
    <property type="evidence" value="ECO:0007669"/>
    <property type="project" value="UniProtKB-SubCell"/>
</dbReference>
<feature type="compositionally biased region" description="Basic and acidic residues" evidence="4">
    <location>
        <begin position="502"/>
        <end position="528"/>
    </location>
</feature>
<evidence type="ECO:0000256" key="4">
    <source>
        <dbReference type="SAM" id="MobiDB-lite"/>
    </source>
</evidence>
<keyword evidence="6" id="KW-1185">Reference proteome</keyword>
<keyword evidence="2" id="KW-0963">Cytoplasm</keyword>
<dbReference type="PANTHER" id="PTHR10901:SF6">
    <property type="entry name" value="TROPOMODULIN, ISOFORM N"/>
    <property type="match status" value="1"/>
</dbReference>
<comment type="subcellular location">
    <subcellularLocation>
        <location evidence="1">Cytoplasm</location>
        <location evidence="1">Cytoskeleton</location>
    </subcellularLocation>
</comment>
<dbReference type="EMBL" id="QEAP01000006">
    <property type="protein sequence ID" value="TPX78290.1"/>
    <property type="molecule type" value="Genomic_DNA"/>
</dbReference>
<feature type="region of interest" description="Disordered" evidence="4">
    <location>
        <begin position="636"/>
        <end position="663"/>
    </location>
</feature>
<dbReference type="STRING" id="246404.A0A507FRQ1"/>
<evidence type="ECO:0000313" key="5">
    <source>
        <dbReference type="EMBL" id="TPX78290.1"/>
    </source>
</evidence>
<evidence type="ECO:0000256" key="2">
    <source>
        <dbReference type="ARBA" id="ARBA00022490"/>
    </source>
</evidence>
<dbReference type="SUPFAM" id="SSF50729">
    <property type="entry name" value="PH domain-like"/>
    <property type="match status" value="1"/>
</dbReference>
<feature type="region of interest" description="Disordered" evidence="4">
    <location>
        <begin position="456"/>
        <end position="545"/>
    </location>
</feature>
<dbReference type="Proteomes" id="UP000320333">
    <property type="component" value="Unassembled WGS sequence"/>
</dbReference>
<dbReference type="InterPro" id="IPR004934">
    <property type="entry name" value="TMOD"/>
</dbReference>
<proteinExistence type="predicted"/>
<dbReference type="Gene3D" id="2.30.29.150">
    <property type="match status" value="1"/>
</dbReference>
<feature type="compositionally biased region" description="Polar residues" evidence="4">
    <location>
        <begin position="485"/>
        <end position="494"/>
    </location>
</feature>